<comment type="subunit">
    <text evidence="7">The RNAP catalytic core consists of 2 alpha, 1 beta, 1 beta' and 1 omega subunit. When a sigma factor is associated with the core the holoenzyme is formed, which can initiate transcription.</text>
</comment>
<dbReference type="GO" id="GO:0006351">
    <property type="term" value="P:DNA-templated transcription"/>
    <property type="evidence" value="ECO:0007669"/>
    <property type="project" value="UniProtKB-UniRule"/>
</dbReference>
<dbReference type="Proteomes" id="UP001237869">
    <property type="component" value="Chromosome"/>
</dbReference>
<keyword evidence="1 7" id="KW-0240">DNA-directed RNA polymerase</keyword>
<dbReference type="GO" id="GO:0008270">
    <property type="term" value="F:zinc ion binding"/>
    <property type="evidence" value="ECO:0007669"/>
    <property type="project" value="UniProtKB-UniRule"/>
</dbReference>
<feature type="binding site" evidence="7">
    <location>
        <position position="437"/>
    </location>
    <ligand>
        <name>Mg(2+)</name>
        <dbReference type="ChEBI" id="CHEBI:18420"/>
    </ligand>
</feature>
<dbReference type="SUPFAM" id="SSF64484">
    <property type="entry name" value="beta and beta-prime subunits of DNA dependent RNA-polymerase"/>
    <property type="match status" value="1"/>
</dbReference>
<evidence type="ECO:0000256" key="5">
    <source>
        <dbReference type="ARBA" id="ARBA00023163"/>
    </source>
</evidence>
<feature type="binding site" evidence="7">
    <location>
        <position position="745"/>
    </location>
    <ligand>
        <name>Zn(2+)</name>
        <dbReference type="ChEBI" id="CHEBI:29105"/>
        <label>2</label>
    </ligand>
</feature>
<dbReference type="NCBIfam" id="TIGR02386">
    <property type="entry name" value="rpoC_TIGR"/>
    <property type="match status" value="1"/>
</dbReference>
<keyword evidence="2 7" id="KW-0808">Transferase</keyword>
<keyword evidence="3 7" id="KW-0548">Nucleotidyltransferase</keyword>
<dbReference type="GO" id="GO:0003677">
    <property type="term" value="F:DNA binding"/>
    <property type="evidence" value="ECO:0007669"/>
    <property type="project" value="UniProtKB-UniRule"/>
</dbReference>
<proteinExistence type="inferred from homology"/>
<dbReference type="Pfam" id="PF04983">
    <property type="entry name" value="RNA_pol_Rpb1_3"/>
    <property type="match status" value="1"/>
</dbReference>
<feature type="binding site" evidence="7">
    <location>
        <position position="825"/>
    </location>
    <ligand>
        <name>Zn(2+)</name>
        <dbReference type="ChEBI" id="CHEBI:29105"/>
        <label>2</label>
    </ligand>
</feature>
<dbReference type="InterPro" id="IPR045867">
    <property type="entry name" value="DNA-dir_RpoC_beta_prime"/>
</dbReference>
<keyword evidence="7" id="KW-0862">Zinc</keyword>
<comment type="caution">
    <text evidence="7">Lacks conserved residue(s) required for the propagation of feature annotation.</text>
</comment>
<dbReference type="GO" id="GO:0000287">
    <property type="term" value="F:magnesium ion binding"/>
    <property type="evidence" value="ECO:0007669"/>
    <property type="project" value="UniProtKB-UniRule"/>
</dbReference>
<keyword evidence="7" id="KW-0460">Magnesium</keyword>
<evidence type="ECO:0000313" key="10">
    <source>
        <dbReference type="EMBL" id="WGS67229.1"/>
    </source>
</evidence>
<comment type="cofactor">
    <cofactor evidence="7">
        <name>Mg(2+)</name>
        <dbReference type="ChEBI" id="CHEBI:18420"/>
    </cofactor>
    <text evidence="7">Binds 1 Mg(2+) ion per subunit.</text>
</comment>
<name>A0AAJ6FD36_CARRU</name>
<sequence length="1293" mass="150036">MNILIKNISIKIASPNKIINWSYGEIKNSNFINYKSLKPEINGLFCLKIFSIYNICCDKKRCECGKNNKFLNLKKSHSSYRFGHLLLFYPVVHMWFLKTVSNNVSCVINLTNKVVDKIINFKIKIVIKSFVKKFKKYSIILNNKKEPSIYYLSGAKAIDKLLSDNELLLDCLIIKKKILNCNSINNLFKYLDKISKIYLFYLSGNKPNWFCIKILPIVSPKIRPLIPLSTGKFATSDLNELYRKIISRNLRLKNVKLLGIPKQILINERILLQESVNSLFDNEKTENPILTSSKRVLKSFSSSIKGKYGRFRQNLLGKRVDFSGRTVISVEPNLHLYQCGLPILIGLELFKPFIYCELKKKNLITNISFIDNFYSKNKKISIKILKKICDQKSILLNRAPTLHRMGIQSFKILLTQDKTIKLHPLVCLSYNADFDGDQMAIHLPLTINAQVESNYLLLSMNNIISPSNGEPIIIPTQDIVMGIYCLTFNYNYDYIIFYHINEVLNYFNINNSNFLQNIILKFKNFFLKTTIGRIILYFSLLKKINIKFLNKNFKKKKISYIIKYFYDFFGLELTTKILDKLKKIGFFFSTFFGITISYYDLISIKSNFCILKLIKKIKIKSNIFDIVNTIESLFLILLLKKISPKKNKNINNVFIMLDSGSRGSMLQIKQLLAFRGFFSKSNGDIIIEPILDNLKNGLSMRNFFISSFGARKGLTDTSLKTANSGYLTRKLVDVLQDVVIYKINCNTKIGIKIFILKYKKIFLLYKKIYGRILFDDIFIKNKLLIKKNTFINNKIIFLIIKKKIKIIHIRSVIHCISSRGICSFCYGSDLSTTKLIQLGTPIGIIAAQSIGEPGTQLTMRTFHTGGVASFTFTKSMIVTNNFGYVYFKNCKCLLNYKNELIILNNFSFLIIKNFNQQENYKLSYGEKILIRNGIFIKKKIKIKNLENNFCIYSENVGYFFFNEILKKRFCESDQNYYYKTFKKTTLFIKNKKLIKKYFIPKDFFIIKEKFDFIMPGDVIAKMQFLFIFKSSIIGGLPRLSELFEARIPKKKAILSEIDGIVKIKINNKNNFNIVIITKYGFYNQYILENSRKLYVNNGDYVKIGDILSDGKPDLNDVIKLIGLDYLIFFFIKEINDIYQPQGIFINDKHIELVLRQMTKKVRILYSGECFFIQNDILYLEDVLTENVNTLKFSKKVSLYERVVFGITKVSLDSSSFFSAASFQETSKILIDSAIRNRVDYLLGLKENVVIGGLIPAGTGLTRHIFLLKKNKDNFNNLKKNLKFYIKNDFKSNN</sequence>
<dbReference type="Gene3D" id="1.10.150.390">
    <property type="match status" value="1"/>
</dbReference>
<feature type="binding site" evidence="7">
    <location>
        <position position="822"/>
    </location>
    <ligand>
        <name>Zn(2+)</name>
        <dbReference type="ChEBI" id="CHEBI:29105"/>
        <label>2</label>
    </ligand>
</feature>
<dbReference type="Gene3D" id="2.40.40.20">
    <property type="match status" value="1"/>
</dbReference>
<dbReference type="InterPro" id="IPR044893">
    <property type="entry name" value="RNA_pol_Rpb1_clamp_domain"/>
</dbReference>
<dbReference type="InterPro" id="IPR006592">
    <property type="entry name" value="RNA_pol_N"/>
</dbReference>
<evidence type="ECO:0000256" key="1">
    <source>
        <dbReference type="ARBA" id="ARBA00022478"/>
    </source>
</evidence>
<dbReference type="InterPro" id="IPR007081">
    <property type="entry name" value="RNA_pol_Rpb1_5"/>
</dbReference>
<dbReference type="EMBL" id="CP092148">
    <property type="protein sequence ID" value="WGS67229.1"/>
    <property type="molecule type" value="Genomic_DNA"/>
</dbReference>
<dbReference type="Gene3D" id="1.10.1790.20">
    <property type="match status" value="1"/>
</dbReference>
<dbReference type="PANTHER" id="PTHR19376:SF54">
    <property type="entry name" value="DNA-DIRECTED RNA POLYMERASE SUBUNIT BETA"/>
    <property type="match status" value="1"/>
</dbReference>
<dbReference type="EC" id="2.7.7.6" evidence="7"/>
<dbReference type="CDD" id="cd02655">
    <property type="entry name" value="RNAP_beta'_C"/>
    <property type="match status" value="1"/>
</dbReference>
<dbReference type="InterPro" id="IPR042102">
    <property type="entry name" value="RNA_pol_Rpb1_3_sf"/>
</dbReference>
<accession>A0AAJ6FD36</accession>
<dbReference type="Pfam" id="PF04997">
    <property type="entry name" value="RNA_pol_Rpb1_1"/>
    <property type="match status" value="1"/>
</dbReference>
<dbReference type="GO" id="GO:0000428">
    <property type="term" value="C:DNA-directed RNA polymerase complex"/>
    <property type="evidence" value="ECO:0007669"/>
    <property type="project" value="UniProtKB-KW"/>
</dbReference>
<evidence type="ECO:0000256" key="3">
    <source>
        <dbReference type="ARBA" id="ARBA00022695"/>
    </source>
</evidence>
<dbReference type="SMART" id="SM00663">
    <property type="entry name" value="RPOLA_N"/>
    <property type="match status" value="1"/>
</dbReference>
<evidence type="ECO:0000256" key="7">
    <source>
        <dbReference type="HAMAP-Rule" id="MF_01322"/>
    </source>
</evidence>
<organism evidence="10 11">
    <name type="scientific">Carsonella ruddii</name>
    <dbReference type="NCBI Taxonomy" id="114186"/>
    <lineage>
        <taxon>Bacteria</taxon>
        <taxon>Pseudomonadati</taxon>
        <taxon>Pseudomonadota</taxon>
        <taxon>Gammaproteobacteria</taxon>
        <taxon>Oceanospirillales</taxon>
        <taxon>Halomonadaceae</taxon>
        <taxon>Zymobacter group</taxon>
        <taxon>Candidatus Carsonella</taxon>
    </lineage>
</organism>
<dbReference type="InterPro" id="IPR007066">
    <property type="entry name" value="RNA_pol_Rpb1_3"/>
</dbReference>
<feature type="binding site" evidence="7">
    <location>
        <position position="815"/>
    </location>
    <ligand>
        <name>Zn(2+)</name>
        <dbReference type="ChEBI" id="CHEBI:29105"/>
        <label>2</label>
    </ligand>
</feature>
<evidence type="ECO:0000256" key="8">
    <source>
        <dbReference type="RuleBase" id="RU004279"/>
    </source>
</evidence>
<dbReference type="Gene3D" id="1.10.132.30">
    <property type="match status" value="1"/>
</dbReference>
<evidence type="ECO:0000313" key="11">
    <source>
        <dbReference type="Proteomes" id="UP001237869"/>
    </source>
</evidence>
<evidence type="ECO:0000256" key="6">
    <source>
        <dbReference type="ARBA" id="ARBA00048552"/>
    </source>
</evidence>
<keyword evidence="4 7" id="KW-0479">Metal-binding</keyword>
<dbReference type="InterPro" id="IPR012754">
    <property type="entry name" value="DNA-dir_RpoC_beta_prime_bact"/>
</dbReference>
<dbReference type="Gene3D" id="1.10.274.100">
    <property type="entry name" value="RNA polymerase Rpb1, domain 3"/>
    <property type="match status" value="1"/>
</dbReference>
<dbReference type="InterPro" id="IPR007080">
    <property type="entry name" value="RNA_pol_Rpb1_1"/>
</dbReference>
<dbReference type="InterPro" id="IPR007083">
    <property type="entry name" value="RNA_pol_Rpb1_4"/>
</dbReference>
<gene>
    <name evidence="7 10" type="primary">rpoC</name>
    <name evidence="10" type="ORF">MEJ65_01020</name>
</gene>
<keyword evidence="5 7" id="KW-0804">Transcription</keyword>
<dbReference type="HAMAP" id="MF_01322">
    <property type="entry name" value="RNApol_bact_RpoC"/>
    <property type="match status" value="1"/>
</dbReference>
<dbReference type="Gene3D" id="1.10.40.90">
    <property type="match status" value="1"/>
</dbReference>
<dbReference type="GO" id="GO:0003899">
    <property type="term" value="F:DNA-directed RNA polymerase activity"/>
    <property type="evidence" value="ECO:0007669"/>
    <property type="project" value="UniProtKB-UniRule"/>
</dbReference>
<evidence type="ECO:0000256" key="2">
    <source>
        <dbReference type="ARBA" id="ARBA00022679"/>
    </source>
</evidence>
<protein>
    <recommendedName>
        <fullName evidence="7">DNA-directed RNA polymerase subunit beta'</fullName>
        <shortName evidence="7">RNAP subunit beta'</shortName>
        <ecNumber evidence="7">2.7.7.6</ecNumber>
    </recommendedName>
    <alternativeName>
        <fullName evidence="7">RNA polymerase subunit beta'</fullName>
    </alternativeName>
    <alternativeName>
        <fullName evidence="7">Transcriptase subunit beta'</fullName>
    </alternativeName>
</protein>
<feature type="domain" description="RNA polymerase N-terminal" evidence="9">
    <location>
        <begin position="208"/>
        <end position="487"/>
    </location>
</feature>
<dbReference type="Pfam" id="PF05000">
    <property type="entry name" value="RNA_pol_Rpb1_4"/>
    <property type="match status" value="1"/>
</dbReference>
<feature type="binding site" evidence="7">
    <location>
        <position position="435"/>
    </location>
    <ligand>
        <name>Mg(2+)</name>
        <dbReference type="ChEBI" id="CHEBI:18420"/>
    </ligand>
</feature>
<reference evidence="10" key="1">
    <citation type="submission" date="2022-02" db="EMBL/GenBank/DDBJ databases">
        <title>Long-read sequencing of the primary endosymbionts of Cacopsylla melanoneura.</title>
        <authorList>
            <person name="Dittmer J."/>
            <person name="Corretto E."/>
            <person name="Stauffer C."/>
            <person name="Schuler H."/>
        </authorList>
    </citation>
    <scope>NUCLEOTIDE SEQUENCE</scope>
    <source>
        <strain evidence="10">Cmel4</strain>
    </source>
</reference>
<evidence type="ECO:0000259" key="9">
    <source>
        <dbReference type="SMART" id="SM00663"/>
    </source>
</evidence>
<dbReference type="Pfam" id="PF04998">
    <property type="entry name" value="RNA_pol_Rpb1_5"/>
    <property type="match status" value="1"/>
</dbReference>
<feature type="binding site" evidence="7">
    <location>
        <position position="433"/>
    </location>
    <ligand>
        <name>Mg(2+)</name>
        <dbReference type="ChEBI" id="CHEBI:18420"/>
    </ligand>
</feature>
<dbReference type="RefSeq" id="WP_280956169.1">
    <property type="nucleotide sequence ID" value="NZ_CP092146.1"/>
</dbReference>
<dbReference type="InterPro" id="IPR038120">
    <property type="entry name" value="Rpb1_funnel_sf"/>
</dbReference>
<dbReference type="Gene3D" id="2.40.50.100">
    <property type="match status" value="1"/>
</dbReference>
<dbReference type="Pfam" id="PF00623">
    <property type="entry name" value="RNA_pol_Rpb1_2"/>
    <property type="match status" value="2"/>
</dbReference>
<evidence type="ECO:0000256" key="4">
    <source>
        <dbReference type="ARBA" id="ARBA00022723"/>
    </source>
</evidence>
<comment type="catalytic activity">
    <reaction evidence="6 7 8">
        <text>RNA(n) + a ribonucleoside 5'-triphosphate = RNA(n+1) + diphosphate</text>
        <dbReference type="Rhea" id="RHEA:21248"/>
        <dbReference type="Rhea" id="RHEA-COMP:14527"/>
        <dbReference type="Rhea" id="RHEA-COMP:17342"/>
        <dbReference type="ChEBI" id="CHEBI:33019"/>
        <dbReference type="ChEBI" id="CHEBI:61557"/>
        <dbReference type="ChEBI" id="CHEBI:140395"/>
        <dbReference type="EC" id="2.7.7.6"/>
    </reaction>
</comment>
<comment type="similarity">
    <text evidence="7 8">Belongs to the RNA polymerase beta' chain family.</text>
</comment>
<dbReference type="Gene3D" id="4.10.860.120">
    <property type="entry name" value="RNA polymerase II, clamp domain"/>
    <property type="match status" value="1"/>
</dbReference>
<dbReference type="InterPro" id="IPR000722">
    <property type="entry name" value="RNA_pol_asu"/>
</dbReference>
<dbReference type="PANTHER" id="PTHR19376">
    <property type="entry name" value="DNA-DIRECTED RNA POLYMERASE"/>
    <property type="match status" value="1"/>
</dbReference>
<comment type="function">
    <text evidence="7 8">DNA-dependent RNA polymerase catalyzes the transcription of DNA into RNA using the four ribonucleoside triphosphates as substrates.</text>
</comment>